<dbReference type="InterPro" id="IPR015883">
    <property type="entry name" value="Glyco_hydro_20_cat"/>
</dbReference>
<dbReference type="InterPro" id="IPR059177">
    <property type="entry name" value="GH29D-like_dom"/>
</dbReference>
<sequence length="768" mass="88370">MKKRHCFILLMILIITSCKDYKSEHLANNISIIPKPVYLKQLEGGFLLNDKTFFVSSNEEEDKIASYFNEKIKKSTGFKLNINRKKSGTNNIIFKIDKDLELNKEGYILNVSSDEIVVKSKHYQGLFYGMQTMMQLLPPEIESDVIAPNVEWVIPNVEIKDQPEFGWRGLNLDVSRYFSSVDFIKKQLDILSLFKINKFHWHLTDDQGWRVEVKKYPKLTTISSKRKNDDGSIYGEYYTQEDIKEVVAYAKERFIDVMPEIDVPGHVVAVLAAYPELSCAEKHLETRVLWGIDSNILCAGKENTFKFLEDVFEEIVPLFPFDYVHIGGDEVPKNEWESCQRCQKRIQDEDLKDESQLQSYFMTRVENMLKKHNKKIFGWDEILEGGISETANIMSWTGEEGGITSANAGHDVVMNPSKYTYINFYQGDHHVEPMAFGAYISLKDIYNYNPIPSKIAEDKRKHILGSQASVWTEYAATDSIVEYQLYPRILAMAELTWTPTKDKNYENFLERLNNQYKRLDELDLNYHIPLPEGPLSNQVVFIDSVSLSFKTTHPVKMVYTLDGSNPTNSSKEYQEPINFTESKVLKIASVLPQGKMSSIRKVNIEKKKSIEGTTINDTKPGLLVKTVKGHFKNLNDVDFTTNYTVSKIDSIQQANKAYDWGHFIKEDNLRALSIEGYIDIKESGVYYFSSNQDQVWIAGQKVIDYKAPIKKHPKKSSIALGKGKHKLKIIYLNNIVKGWASDWNTVELRYKKPNGTEFLSVESKNLSH</sequence>
<reference evidence="7 8" key="1">
    <citation type="submission" date="2022-09" db="EMBL/GenBank/DDBJ databases">
        <title>Genome sequencing of Flavivirga sp. MEBiC05379.</title>
        <authorList>
            <person name="Oh H.-M."/>
            <person name="Kwon K.K."/>
            <person name="Park M.J."/>
            <person name="Yang S.-H."/>
        </authorList>
    </citation>
    <scope>NUCLEOTIDE SEQUENCE [LARGE SCALE GENOMIC DNA]</scope>
    <source>
        <strain evidence="7 8">MEBiC05379</strain>
    </source>
</reference>
<evidence type="ECO:0000313" key="8">
    <source>
        <dbReference type="Proteomes" id="UP001337305"/>
    </source>
</evidence>
<dbReference type="Pfam" id="PF00728">
    <property type="entry name" value="Glyco_hydro_20"/>
    <property type="match status" value="1"/>
</dbReference>
<evidence type="ECO:0000256" key="2">
    <source>
        <dbReference type="ARBA" id="ARBA00006285"/>
    </source>
</evidence>
<name>A0ABU7XQS4_9FLAO</name>
<evidence type="ECO:0000256" key="3">
    <source>
        <dbReference type="ARBA" id="ARBA00012663"/>
    </source>
</evidence>
<dbReference type="InterPro" id="IPR029018">
    <property type="entry name" value="Hex-like_dom2"/>
</dbReference>
<dbReference type="Gene3D" id="3.90.182.10">
    <property type="entry name" value="Toxin - Anthrax Protective Antigen,domain 1"/>
    <property type="match status" value="1"/>
</dbReference>
<dbReference type="SUPFAM" id="SSF56988">
    <property type="entry name" value="Anthrax protective antigen"/>
    <property type="match status" value="1"/>
</dbReference>
<dbReference type="PRINTS" id="PR00738">
    <property type="entry name" value="GLHYDRLASE20"/>
</dbReference>
<proteinExistence type="inferred from homology"/>
<dbReference type="Pfam" id="PF02838">
    <property type="entry name" value="Glyco_hydro_20b"/>
    <property type="match status" value="1"/>
</dbReference>
<dbReference type="PANTHER" id="PTHR22600">
    <property type="entry name" value="BETA-HEXOSAMINIDASE"/>
    <property type="match status" value="1"/>
</dbReference>
<feature type="domain" description="PA14" evidence="6">
    <location>
        <begin position="618"/>
        <end position="763"/>
    </location>
</feature>
<comment type="caution">
    <text evidence="7">The sequence shown here is derived from an EMBL/GenBank/DDBJ whole genome shotgun (WGS) entry which is preliminary data.</text>
</comment>
<dbReference type="CDD" id="cd06563">
    <property type="entry name" value="GH20_chitobiase-like"/>
    <property type="match status" value="1"/>
</dbReference>
<comment type="catalytic activity">
    <reaction evidence="1">
        <text>Hydrolysis of terminal non-reducing N-acetyl-D-hexosamine residues in N-acetyl-beta-D-hexosaminides.</text>
        <dbReference type="EC" id="3.2.1.52"/>
    </reaction>
</comment>
<dbReference type="Gene3D" id="3.20.20.80">
    <property type="entry name" value="Glycosidases"/>
    <property type="match status" value="1"/>
</dbReference>
<evidence type="ECO:0000256" key="1">
    <source>
        <dbReference type="ARBA" id="ARBA00001231"/>
    </source>
</evidence>
<dbReference type="RefSeq" id="WP_303305398.1">
    <property type="nucleotide sequence ID" value="NZ_JAODOP010000004.1"/>
</dbReference>
<dbReference type="InterPro" id="IPR025705">
    <property type="entry name" value="Beta_hexosaminidase_sua/sub"/>
</dbReference>
<accession>A0ABU7XQS4</accession>
<protein>
    <recommendedName>
        <fullName evidence="3">beta-N-acetylhexosaminidase</fullName>
        <ecNumber evidence="3">3.2.1.52</ecNumber>
    </recommendedName>
</protein>
<dbReference type="SUPFAM" id="SSF51445">
    <property type="entry name" value="(Trans)glycosidases"/>
    <property type="match status" value="1"/>
</dbReference>
<dbReference type="Pfam" id="PF13290">
    <property type="entry name" value="CHB_HEX_C_1"/>
    <property type="match status" value="1"/>
</dbReference>
<keyword evidence="8" id="KW-1185">Reference proteome</keyword>
<dbReference type="SMART" id="SM00758">
    <property type="entry name" value="PA14"/>
    <property type="match status" value="1"/>
</dbReference>
<dbReference type="InterPro" id="IPR011658">
    <property type="entry name" value="PA14_dom"/>
</dbReference>
<dbReference type="InterPro" id="IPR017853">
    <property type="entry name" value="GH"/>
</dbReference>
<evidence type="ECO:0000256" key="5">
    <source>
        <dbReference type="ARBA" id="ARBA00023295"/>
    </source>
</evidence>
<dbReference type="PROSITE" id="PS51257">
    <property type="entry name" value="PROKAR_LIPOPROTEIN"/>
    <property type="match status" value="1"/>
</dbReference>
<keyword evidence="4" id="KW-0378">Hydrolase</keyword>
<dbReference type="EC" id="3.2.1.52" evidence="3"/>
<keyword evidence="5" id="KW-0326">Glycosidase</keyword>
<dbReference type="InterPro" id="IPR015882">
    <property type="entry name" value="HEX_bac_N"/>
</dbReference>
<dbReference type="PANTHER" id="PTHR22600:SF57">
    <property type="entry name" value="BETA-N-ACETYLHEXOSAMINIDASE"/>
    <property type="match status" value="1"/>
</dbReference>
<dbReference type="Gene3D" id="3.30.379.10">
    <property type="entry name" value="Chitobiase/beta-hexosaminidase domain 2-like"/>
    <property type="match status" value="1"/>
</dbReference>
<dbReference type="SUPFAM" id="SSF55545">
    <property type="entry name" value="beta-N-acetylhexosaminidase-like domain"/>
    <property type="match status" value="1"/>
</dbReference>
<gene>
    <name evidence="7" type="ORF">N1F79_07890</name>
</gene>
<dbReference type="Pfam" id="PF07691">
    <property type="entry name" value="PA14"/>
    <property type="match status" value="1"/>
</dbReference>
<comment type="similarity">
    <text evidence="2">Belongs to the glycosyl hydrolase 20 family.</text>
</comment>
<evidence type="ECO:0000259" key="6">
    <source>
        <dbReference type="SMART" id="SM00758"/>
    </source>
</evidence>
<evidence type="ECO:0000256" key="4">
    <source>
        <dbReference type="ARBA" id="ARBA00022801"/>
    </source>
</evidence>
<organism evidence="7 8">
    <name type="scientific">Flavivirga spongiicola</name>
    <dbReference type="NCBI Taxonomy" id="421621"/>
    <lineage>
        <taxon>Bacteria</taxon>
        <taxon>Pseudomonadati</taxon>
        <taxon>Bacteroidota</taxon>
        <taxon>Flavobacteriia</taxon>
        <taxon>Flavobacteriales</taxon>
        <taxon>Flavobacteriaceae</taxon>
        <taxon>Flavivirga</taxon>
    </lineage>
</organism>
<evidence type="ECO:0000313" key="7">
    <source>
        <dbReference type="EMBL" id="MEF3833048.1"/>
    </source>
</evidence>
<dbReference type="Proteomes" id="UP001337305">
    <property type="component" value="Unassembled WGS sequence"/>
</dbReference>
<dbReference type="EMBL" id="JAODOP010000004">
    <property type="protein sequence ID" value="MEF3833048.1"/>
    <property type="molecule type" value="Genomic_DNA"/>
</dbReference>